<keyword evidence="2" id="KW-0808">Transferase</keyword>
<feature type="domain" description="Glycosyltransferase subfamily 4-like N-terminal" evidence="4">
    <location>
        <begin position="33"/>
        <end position="159"/>
    </location>
</feature>
<dbReference type="InterPro" id="IPR028098">
    <property type="entry name" value="Glyco_trans_4-like_N"/>
</dbReference>
<sequence>MDGTSFGDTIRVASIPYSQVYIRHLEAVDGERAARVRRLPDPDPAGGGKFTQSVWWPPVMLSAEWVALHHAEFDLMHIHFGFDAISAADLQALVDELRRHGKPLAYTAHDLRNPHHDDRRAHDEHLDILVPAADRVITLTEGAATEIRGRWGVEAVVLPHPHVVDFPTMEALQGARQRAGTDAAPPSERDPFRIGVHLKSIRRNMDPGIVEPLADAVAGLGHAELVVNIHRDVLEPGAKDYREDVARLLRAGHAAGRWVLDAHDYYDEQAFFGYLASLDVSVLPYRFGTHSGWLEACRDVGTSVIAPSCGHYRDQHPSVVEYAYNDGGLDAASLRDAVHRLYRRRPWPAPSVAERLAQRRELAGAHERIYAQILADVPSPLTGKAAGNGVSPAPDGDGGGTT</sequence>
<dbReference type="SUPFAM" id="SSF53756">
    <property type="entry name" value="UDP-Glycosyltransferase/glycogen phosphorylase"/>
    <property type="match status" value="1"/>
</dbReference>
<evidence type="ECO:0000313" key="6">
    <source>
        <dbReference type="Proteomes" id="UP001500752"/>
    </source>
</evidence>
<name>A0ABP7CE30_9MICC</name>
<dbReference type="Proteomes" id="UP001500752">
    <property type="component" value="Unassembled WGS sequence"/>
</dbReference>
<evidence type="ECO:0000256" key="3">
    <source>
        <dbReference type="SAM" id="MobiDB-lite"/>
    </source>
</evidence>
<keyword evidence="1" id="KW-0328">Glycosyltransferase</keyword>
<evidence type="ECO:0000313" key="5">
    <source>
        <dbReference type="EMBL" id="GAA3686060.1"/>
    </source>
</evidence>
<proteinExistence type="predicted"/>
<evidence type="ECO:0000256" key="2">
    <source>
        <dbReference type="ARBA" id="ARBA00022679"/>
    </source>
</evidence>
<organism evidence="5 6">
    <name type="scientific">Arthrobacter ginkgonis</name>
    <dbReference type="NCBI Taxonomy" id="1630594"/>
    <lineage>
        <taxon>Bacteria</taxon>
        <taxon>Bacillati</taxon>
        <taxon>Actinomycetota</taxon>
        <taxon>Actinomycetes</taxon>
        <taxon>Micrococcales</taxon>
        <taxon>Micrococcaceae</taxon>
        <taxon>Arthrobacter</taxon>
    </lineage>
</organism>
<dbReference type="Pfam" id="PF13439">
    <property type="entry name" value="Glyco_transf_4"/>
    <property type="match status" value="1"/>
</dbReference>
<protein>
    <recommendedName>
        <fullName evidence="4">Glycosyltransferase subfamily 4-like N-terminal domain-containing protein</fullName>
    </recommendedName>
</protein>
<dbReference type="EMBL" id="BAABEO010000017">
    <property type="protein sequence ID" value="GAA3686060.1"/>
    <property type="molecule type" value="Genomic_DNA"/>
</dbReference>
<evidence type="ECO:0000256" key="1">
    <source>
        <dbReference type="ARBA" id="ARBA00022676"/>
    </source>
</evidence>
<evidence type="ECO:0000259" key="4">
    <source>
        <dbReference type="Pfam" id="PF13439"/>
    </source>
</evidence>
<accession>A0ABP7CE30</accession>
<gene>
    <name evidence="5" type="ORF">GCM10023081_24310</name>
</gene>
<dbReference type="RefSeq" id="WP_345151086.1">
    <property type="nucleotide sequence ID" value="NZ_BAABEO010000017.1"/>
</dbReference>
<keyword evidence="6" id="KW-1185">Reference proteome</keyword>
<dbReference type="Gene3D" id="3.40.50.2000">
    <property type="entry name" value="Glycogen Phosphorylase B"/>
    <property type="match status" value="1"/>
</dbReference>
<feature type="region of interest" description="Disordered" evidence="3">
    <location>
        <begin position="381"/>
        <end position="402"/>
    </location>
</feature>
<reference evidence="6" key="1">
    <citation type="journal article" date="2019" name="Int. J. Syst. Evol. Microbiol.">
        <title>The Global Catalogue of Microorganisms (GCM) 10K type strain sequencing project: providing services to taxonomists for standard genome sequencing and annotation.</title>
        <authorList>
            <consortium name="The Broad Institute Genomics Platform"/>
            <consortium name="The Broad Institute Genome Sequencing Center for Infectious Disease"/>
            <person name="Wu L."/>
            <person name="Ma J."/>
        </authorList>
    </citation>
    <scope>NUCLEOTIDE SEQUENCE [LARGE SCALE GENOMIC DNA]</scope>
    <source>
        <strain evidence="6">JCM 30742</strain>
    </source>
</reference>
<comment type="caution">
    <text evidence="5">The sequence shown here is derived from an EMBL/GenBank/DDBJ whole genome shotgun (WGS) entry which is preliminary data.</text>
</comment>